<evidence type="ECO:0000313" key="3">
    <source>
        <dbReference type="Proteomes" id="UP000069272"/>
    </source>
</evidence>
<evidence type="ECO:0000256" key="1">
    <source>
        <dbReference type="SAM" id="SignalP"/>
    </source>
</evidence>
<reference evidence="2 3" key="1">
    <citation type="journal article" date="2017" name="G3 (Bethesda)">
        <title>The Physical Genome Mapping of Anopheles albimanus Corrected Scaffold Misassemblies and Identified Interarm Rearrangements in Genus Anopheles.</title>
        <authorList>
            <person name="Artemov G.N."/>
            <person name="Peery A.N."/>
            <person name="Jiang X."/>
            <person name="Tu Z."/>
            <person name="Stegniy V.N."/>
            <person name="Sharakhova M.V."/>
            <person name="Sharakhov I.V."/>
        </authorList>
    </citation>
    <scope>NUCLEOTIDE SEQUENCE [LARGE SCALE GENOMIC DNA]</scope>
    <source>
        <strain evidence="2 3">ALBI9_A</strain>
    </source>
</reference>
<proteinExistence type="predicted"/>
<evidence type="ECO:0000313" key="2">
    <source>
        <dbReference type="EnsemblMetazoa" id="AALB014065-PA"/>
    </source>
</evidence>
<reference evidence="2" key="2">
    <citation type="submission" date="2022-08" db="UniProtKB">
        <authorList>
            <consortium name="EnsemblMetazoa"/>
        </authorList>
    </citation>
    <scope>IDENTIFICATION</scope>
    <source>
        <strain evidence="2">STECLA/ALBI9_A</strain>
    </source>
</reference>
<keyword evidence="1" id="KW-0732">Signal</keyword>
<keyword evidence="3" id="KW-1185">Reference proteome</keyword>
<organism evidence="2 3">
    <name type="scientific">Anopheles albimanus</name>
    <name type="common">New world malaria mosquito</name>
    <dbReference type="NCBI Taxonomy" id="7167"/>
    <lineage>
        <taxon>Eukaryota</taxon>
        <taxon>Metazoa</taxon>
        <taxon>Ecdysozoa</taxon>
        <taxon>Arthropoda</taxon>
        <taxon>Hexapoda</taxon>
        <taxon>Insecta</taxon>
        <taxon>Pterygota</taxon>
        <taxon>Neoptera</taxon>
        <taxon>Endopterygota</taxon>
        <taxon>Diptera</taxon>
        <taxon>Nematocera</taxon>
        <taxon>Culicoidea</taxon>
        <taxon>Culicidae</taxon>
        <taxon>Anophelinae</taxon>
        <taxon>Anopheles</taxon>
    </lineage>
</organism>
<protein>
    <submittedName>
        <fullName evidence="2">Uncharacterized protein</fullName>
    </submittedName>
</protein>
<dbReference type="VEuPathDB" id="VectorBase:AALB014065"/>
<sequence length="269" mass="31828">MLLLLLLFGFLRLLTLALLVAHLGRSSIAVLGSGKLFVLLRLERMQPSAGVAGNVLVEWEGEVGAGLYWNRIWHLLLHRVRLWNVHLDRIWNLLLNLHLHRYMHLLLHFHRHFYLHRVGNFLLHRIGHRLGHLVRHLDLYRNRHLHLLVHRIRLRNVHDLLDDLLHRIGLRDVHDLFHRHLDDLLHRVRFLLDHRLDVIVMMMMVMVLDLDLLLHNVVLTDLVVLTLANGSIRCIRSRIDHTLVRARRQLGRFARLRFRLATVGTAVLL</sequence>
<name>A0A182FWM2_ANOAL</name>
<accession>A0A182FWM2</accession>
<feature type="signal peptide" evidence="1">
    <location>
        <begin position="1"/>
        <end position="17"/>
    </location>
</feature>
<dbReference type="EnsemblMetazoa" id="AALB014065-RA">
    <property type="protein sequence ID" value="AALB014065-PA"/>
    <property type="gene ID" value="AALB014065"/>
</dbReference>
<feature type="chain" id="PRO_5046412171" evidence="1">
    <location>
        <begin position="18"/>
        <end position="269"/>
    </location>
</feature>
<dbReference type="AlphaFoldDB" id="A0A182FWM2"/>
<dbReference type="Proteomes" id="UP000069272">
    <property type="component" value="Chromosome 2L"/>
</dbReference>